<dbReference type="EMBL" id="WTYU01000002">
    <property type="protein sequence ID" value="MXP15680.1"/>
    <property type="molecule type" value="Genomic_DNA"/>
</dbReference>
<organism evidence="1 2">
    <name type="scientific">Allopontixanthobacter confluentis</name>
    <dbReference type="NCBI Taxonomy" id="1849021"/>
    <lineage>
        <taxon>Bacteria</taxon>
        <taxon>Pseudomonadati</taxon>
        <taxon>Pseudomonadota</taxon>
        <taxon>Alphaproteobacteria</taxon>
        <taxon>Sphingomonadales</taxon>
        <taxon>Erythrobacteraceae</taxon>
        <taxon>Allopontixanthobacter</taxon>
    </lineage>
</organism>
<accession>A0A6L7GJI8</accession>
<keyword evidence="2" id="KW-1185">Reference proteome</keyword>
<dbReference type="Proteomes" id="UP000473531">
    <property type="component" value="Unassembled WGS sequence"/>
</dbReference>
<dbReference type="RefSeq" id="WP_160602170.1">
    <property type="nucleotide sequence ID" value="NZ_WTYU01000002.1"/>
</dbReference>
<proteinExistence type="predicted"/>
<comment type="caution">
    <text evidence="1">The sequence shown here is derived from an EMBL/GenBank/DDBJ whole genome shotgun (WGS) entry which is preliminary data.</text>
</comment>
<evidence type="ECO:0000313" key="1">
    <source>
        <dbReference type="EMBL" id="MXP15680.1"/>
    </source>
</evidence>
<sequence>MKNKFLRKILALLSKYTRNPTLSSPRTDLHNSLEVTSVKKALINREPWDAALNWQVDEEQELLRSLYKIGFNPEIAAKHAKRGGRRFVKNLQQTRSQVAFEWLNTYGSLSALSERGGSVEQAITIAERLVKLRFSEKIFASEHLLFAERKAI</sequence>
<protein>
    <submittedName>
        <fullName evidence="1">Uncharacterized protein</fullName>
    </submittedName>
</protein>
<name>A0A6L7GJI8_9SPHN</name>
<reference evidence="1 2" key="1">
    <citation type="submission" date="2019-12" db="EMBL/GenBank/DDBJ databases">
        <title>Genomic-based taxomic classification of the family Erythrobacteraceae.</title>
        <authorList>
            <person name="Xu L."/>
        </authorList>
    </citation>
    <scope>NUCLEOTIDE SEQUENCE [LARGE SCALE GENOMIC DNA]</scope>
    <source>
        <strain evidence="1 2">KCTC 52259</strain>
    </source>
</reference>
<gene>
    <name evidence="1" type="ORF">GRI44_13065</name>
</gene>
<dbReference type="AlphaFoldDB" id="A0A6L7GJI8"/>
<evidence type="ECO:0000313" key="2">
    <source>
        <dbReference type="Proteomes" id="UP000473531"/>
    </source>
</evidence>